<accession>A0ABQ9ZA03</accession>
<name>A0ABQ9ZA03_9CRUS</name>
<dbReference type="Proteomes" id="UP001234178">
    <property type="component" value="Unassembled WGS sequence"/>
</dbReference>
<reference evidence="1 2" key="1">
    <citation type="journal article" date="2023" name="Nucleic Acids Res.">
        <title>The hologenome of Daphnia magna reveals possible DNA methylation and microbiome-mediated evolution of the host genome.</title>
        <authorList>
            <person name="Chaturvedi A."/>
            <person name="Li X."/>
            <person name="Dhandapani V."/>
            <person name="Marshall H."/>
            <person name="Kissane S."/>
            <person name="Cuenca-Cambronero M."/>
            <person name="Asole G."/>
            <person name="Calvet F."/>
            <person name="Ruiz-Romero M."/>
            <person name="Marangio P."/>
            <person name="Guigo R."/>
            <person name="Rago D."/>
            <person name="Mirbahai L."/>
            <person name="Eastwood N."/>
            <person name="Colbourne J.K."/>
            <person name="Zhou J."/>
            <person name="Mallon E."/>
            <person name="Orsini L."/>
        </authorList>
    </citation>
    <scope>NUCLEOTIDE SEQUENCE [LARGE SCALE GENOMIC DNA]</scope>
    <source>
        <strain evidence="1">LRV0_1</strain>
    </source>
</reference>
<evidence type="ECO:0000313" key="1">
    <source>
        <dbReference type="EMBL" id="KAK4009711.1"/>
    </source>
</evidence>
<proteinExistence type="predicted"/>
<dbReference type="EMBL" id="JAOYFB010000003">
    <property type="protein sequence ID" value="KAK4009711.1"/>
    <property type="molecule type" value="Genomic_DNA"/>
</dbReference>
<evidence type="ECO:0000313" key="2">
    <source>
        <dbReference type="Proteomes" id="UP001234178"/>
    </source>
</evidence>
<comment type="caution">
    <text evidence="1">The sequence shown here is derived from an EMBL/GenBank/DDBJ whole genome shotgun (WGS) entry which is preliminary data.</text>
</comment>
<sequence>MSAGDRGVKRRCRSRSESRLGVDKTFCGASRFRAVDIVEKEVNCSTATNHSYYNSQKLLQNQQQQTIALLAQNLHERFHGFRIANPVTAGAEGQSVLTVHGFNDYSGRLVGLALESSVTAVRLYRAKAWSESVGLCRAQQGMLPQESYSLSR</sequence>
<protein>
    <submittedName>
        <fullName evidence="1">Uncharacterized protein</fullName>
    </submittedName>
</protein>
<gene>
    <name evidence="1" type="ORF">OUZ56_018857</name>
</gene>
<organism evidence="1 2">
    <name type="scientific">Daphnia magna</name>
    <dbReference type="NCBI Taxonomy" id="35525"/>
    <lineage>
        <taxon>Eukaryota</taxon>
        <taxon>Metazoa</taxon>
        <taxon>Ecdysozoa</taxon>
        <taxon>Arthropoda</taxon>
        <taxon>Crustacea</taxon>
        <taxon>Branchiopoda</taxon>
        <taxon>Diplostraca</taxon>
        <taxon>Cladocera</taxon>
        <taxon>Anomopoda</taxon>
        <taxon>Daphniidae</taxon>
        <taxon>Daphnia</taxon>
    </lineage>
</organism>
<keyword evidence="2" id="KW-1185">Reference proteome</keyword>